<sequence>MTEKGESTYRENCAKHKRKIEKTWKVLEDIILALSLPDKEHNIDSLRNKECEFQETSDNYIEKTQIFIDFLKRTKRKESESELTFTKNEYERTKTIMDRVQRDIKTRKLDFVDTVSQNSSQHSSQTSSVKKRI</sequence>
<evidence type="ECO:0000313" key="3">
    <source>
        <dbReference type="Proteomes" id="UP001347796"/>
    </source>
</evidence>
<feature type="compositionally biased region" description="Low complexity" evidence="1">
    <location>
        <begin position="116"/>
        <end position="133"/>
    </location>
</feature>
<dbReference type="EMBL" id="JAZGQO010000015">
    <property type="protein sequence ID" value="KAK6168610.1"/>
    <property type="molecule type" value="Genomic_DNA"/>
</dbReference>
<gene>
    <name evidence="2" type="ORF">SNE40_019807</name>
</gene>
<protein>
    <submittedName>
        <fullName evidence="2">Uncharacterized protein</fullName>
    </submittedName>
</protein>
<organism evidence="2 3">
    <name type="scientific">Patella caerulea</name>
    <name type="common">Rayed Mediterranean limpet</name>
    <dbReference type="NCBI Taxonomy" id="87958"/>
    <lineage>
        <taxon>Eukaryota</taxon>
        <taxon>Metazoa</taxon>
        <taxon>Spiralia</taxon>
        <taxon>Lophotrochozoa</taxon>
        <taxon>Mollusca</taxon>
        <taxon>Gastropoda</taxon>
        <taxon>Patellogastropoda</taxon>
        <taxon>Patelloidea</taxon>
        <taxon>Patellidae</taxon>
        <taxon>Patella</taxon>
    </lineage>
</organism>
<proteinExistence type="predicted"/>
<evidence type="ECO:0000313" key="2">
    <source>
        <dbReference type="EMBL" id="KAK6168610.1"/>
    </source>
</evidence>
<keyword evidence="3" id="KW-1185">Reference proteome</keyword>
<feature type="region of interest" description="Disordered" evidence="1">
    <location>
        <begin position="113"/>
        <end position="133"/>
    </location>
</feature>
<name>A0AAN8G9U8_PATCE</name>
<dbReference type="AlphaFoldDB" id="A0AAN8G9U8"/>
<accession>A0AAN8G9U8</accession>
<reference evidence="2 3" key="1">
    <citation type="submission" date="2024-01" db="EMBL/GenBank/DDBJ databases">
        <title>The genome of the rayed Mediterranean limpet Patella caerulea (Linnaeus, 1758).</title>
        <authorList>
            <person name="Anh-Thu Weber A."/>
            <person name="Halstead-Nussloch G."/>
        </authorList>
    </citation>
    <scope>NUCLEOTIDE SEQUENCE [LARGE SCALE GENOMIC DNA]</scope>
    <source>
        <strain evidence="2">AATW-2023a</strain>
        <tissue evidence="2">Whole specimen</tissue>
    </source>
</reference>
<evidence type="ECO:0000256" key="1">
    <source>
        <dbReference type="SAM" id="MobiDB-lite"/>
    </source>
</evidence>
<comment type="caution">
    <text evidence="2">The sequence shown here is derived from an EMBL/GenBank/DDBJ whole genome shotgun (WGS) entry which is preliminary data.</text>
</comment>
<dbReference type="Proteomes" id="UP001347796">
    <property type="component" value="Unassembled WGS sequence"/>
</dbReference>